<sequence>MKVKYIWAILIALSFFGCDDNTEGVGLGMLPDEDHIDVISKNYDVFTESVLSGPVYARTDTAYIGRYNDSQFGIYQAGFLTQLNCLDSIKFPDVYDSKTKKGLMVSDETLSTEIVFAYHKYFGDSIAPSHISIYELNKNIVDDPKIHYTDINASEYKGDFLAGGHYSAANLGVSDSIKASDFYEPQVRFNLEKGIGDKILKLNREHPEYFYDNDAFIENVFKGIYAECDEGSGSILYVDRVSLDIKFEIYKLDSVGNILQTHNDKDSIETVRLSFVGTKEVFQLNKLESSPEILEAKVQEKNHTYIKSPAGIFTQVTLPIDDIINDSEVQNDTIHSVKLIFDSYNNDDTSEFPMGKPNKLLMIPSSEKLSFFEENKINDNITSYIASLNNKGQYVFPNVSKLITSLSTNKEKALEEAKKEAGTNWNQQEWENKWKEENKDWNKMVLIPVTLDTTIEQDYYGNKIPVVINIRHDLKPEYVRLKGGDTNAGGDKLTLKAIFMSLNK</sequence>
<dbReference type="PROSITE" id="PS51257">
    <property type="entry name" value="PROKAR_LIPOPROTEIN"/>
    <property type="match status" value="1"/>
</dbReference>
<organism evidence="1 2">
    <name type="scientific">Bacteroides coprosuis DSM 18011</name>
    <dbReference type="NCBI Taxonomy" id="679937"/>
    <lineage>
        <taxon>Bacteria</taxon>
        <taxon>Pseudomonadati</taxon>
        <taxon>Bacteroidota</taxon>
        <taxon>Bacteroidia</taxon>
        <taxon>Bacteroidales</taxon>
        <taxon>Bacteroidaceae</taxon>
        <taxon>Bacteroides</taxon>
    </lineage>
</organism>
<dbReference type="HOGENOM" id="CLU_041004_0_0_10"/>
<dbReference type="STRING" id="679937.Bcop_1033"/>
<dbReference type="Proteomes" id="UP000018439">
    <property type="component" value="Chromosome"/>
</dbReference>
<dbReference type="AlphaFoldDB" id="F3ZTK9"/>
<protein>
    <recommendedName>
        <fullName evidence="3">DUF4270 domain-containing protein</fullName>
    </recommendedName>
</protein>
<gene>
    <name evidence="1" type="ORF">Bcop_1033</name>
</gene>
<evidence type="ECO:0008006" key="3">
    <source>
        <dbReference type="Google" id="ProtNLM"/>
    </source>
</evidence>
<accession>F3ZTK9</accession>
<proteinExistence type="predicted"/>
<keyword evidence="2" id="KW-1185">Reference proteome</keyword>
<dbReference type="InterPro" id="IPR025366">
    <property type="entry name" value="DUF4270"/>
</dbReference>
<evidence type="ECO:0000313" key="1">
    <source>
        <dbReference type="EMBL" id="EGJ71240.1"/>
    </source>
</evidence>
<dbReference type="OrthoDB" id="1110209at2"/>
<name>F3ZTK9_9BACE</name>
<evidence type="ECO:0000313" key="2">
    <source>
        <dbReference type="Proteomes" id="UP000018439"/>
    </source>
</evidence>
<reference evidence="1 2" key="1">
    <citation type="journal article" date="2011" name="Stand. Genomic Sci.">
        <title>Non-contiguous finished genome sequence of Bacteroides coprosuis type strain (PC139).</title>
        <authorList>
            <person name="Land M."/>
            <person name="Held B."/>
            <person name="Gronow S."/>
            <person name="Abt B."/>
            <person name="Lucas S."/>
            <person name="Del Rio T.G."/>
            <person name="Nolan M."/>
            <person name="Tice H."/>
            <person name="Cheng J.F."/>
            <person name="Pitluck S."/>
            <person name="Liolios K."/>
            <person name="Pagani I."/>
            <person name="Ivanova N."/>
            <person name="Mavromatis K."/>
            <person name="Mikhailova N."/>
            <person name="Pati A."/>
            <person name="Tapia R."/>
            <person name="Han C."/>
            <person name="Goodwin L."/>
            <person name="Chen A."/>
            <person name="Palaniappan K."/>
            <person name="Hauser L."/>
            <person name="Brambilla E.M."/>
            <person name="Rohde M."/>
            <person name="Goker M."/>
            <person name="Detter J.C."/>
            <person name="Woyke T."/>
            <person name="Bristow J."/>
            <person name="Eisen J.A."/>
            <person name="Markowitz V."/>
            <person name="Hugenholtz P."/>
            <person name="Kyrpides N.C."/>
            <person name="Klenk H.P."/>
            <person name="Lapidus A."/>
        </authorList>
    </citation>
    <scope>NUCLEOTIDE SEQUENCE [LARGE SCALE GENOMIC DNA]</scope>
    <source>
        <strain evidence="1 2">DSM 18011</strain>
    </source>
</reference>
<dbReference type="Pfam" id="PF14092">
    <property type="entry name" value="DUF4270"/>
    <property type="match status" value="1"/>
</dbReference>
<dbReference type="EMBL" id="CM001167">
    <property type="protein sequence ID" value="EGJ71240.1"/>
    <property type="molecule type" value="Genomic_DNA"/>
</dbReference>
<dbReference type="eggNOG" id="ENOG502ZCA6">
    <property type="taxonomic scope" value="Bacteria"/>
</dbReference>